<dbReference type="SUPFAM" id="SSF52540">
    <property type="entry name" value="P-loop containing nucleoside triphosphate hydrolases"/>
    <property type="match status" value="1"/>
</dbReference>
<feature type="domain" description="AAA+ ATPase lid" evidence="2">
    <location>
        <begin position="45"/>
        <end position="141"/>
    </location>
</feature>
<protein>
    <recommendedName>
        <fullName evidence="2">AAA+ ATPase lid domain-containing protein</fullName>
    </recommendedName>
</protein>
<dbReference type="AlphaFoldDB" id="A0AAE1CEA7"/>
<sequence length="234" mass="26855">MTLRVLEYYEGVLFLTTNRVGVFDEAFYSQIHMALYYPPWEWKYTKRIWGTHLKKLQASGLIEVDDQDILEYAETNFEKQAAKCSPVGPVWNGRQIRNAFQSAVALAGFKHQGGKIRLEREHFERVSKVSNEFNHYVWSIKCQSDAEKAEMGLSIRPHLRLIILDKDSSLPIQTRLLLQIKTTATKGLSLEMKLTELGRFSFIPNQLNINRNSSNTISKMSSSPRSTPAFKPPS</sequence>
<evidence type="ECO:0000313" key="4">
    <source>
        <dbReference type="Proteomes" id="UP001270362"/>
    </source>
</evidence>
<dbReference type="PANTHER" id="PTHR46411:SF2">
    <property type="entry name" value="AAA+ ATPASE DOMAIN-CONTAINING PROTEIN"/>
    <property type="match status" value="1"/>
</dbReference>
<evidence type="ECO:0000259" key="2">
    <source>
        <dbReference type="Pfam" id="PF23232"/>
    </source>
</evidence>
<dbReference type="InterPro" id="IPR027417">
    <property type="entry name" value="P-loop_NTPase"/>
</dbReference>
<dbReference type="Proteomes" id="UP001270362">
    <property type="component" value="Unassembled WGS sequence"/>
</dbReference>
<accession>A0AAE1CEA7</accession>
<dbReference type="Pfam" id="PF23232">
    <property type="entry name" value="AAA_lid_13"/>
    <property type="match status" value="1"/>
</dbReference>
<evidence type="ECO:0000313" key="3">
    <source>
        <dbReference type="EMBL" id="KAK3690240.1"/>
    </source>
</evidence>
<feature type="region of interest" description="Disordered" evidence="1">
    <location>
        <begin position="213"/>
        <end position="234"/>
    </location>
</feature>
<dbReference type="InterPro" id="IPR056599">
    <property type="entry name" value="AAA_lid_fung"/>
</dbReference>
<dbReference type="EMBL" id="JAULSO010000002">
    <property type="protein sequence ID" value="KAK3690240.1"/>
    <property type="molecule type" value="Genomic_DNA"/>
</dbReference>
<dbReference type="PANTHER" id="PTHR46411">
    <property type="entry name" value="FAMILY ATPASE, PUTATIVE-RELATED"/>
    <property type="match status" value="1"/>
</dbReference>
<organism evidence="3 4">
    <name type="scientific">Podospora appendiculata</name>
    <dbReference type="NCBI Taxonomy" id="314037"/>
    <lineage>
        <taxon>Eukaryota</taxon>
        <taxon>Fungi</taxon>
        <taxon>Dikarya</taxon>
        <taxon>Ascomycota</taxon>
        <taxon>Pezizomycotina</taxon>
        <taxon>Sordariomycetes</taxon>
        <taxon>Sordariomycetidae</taxon>
        <taxon>Sordariales</taxon>
        <taxon>Podosporaceae</taxon>
        <taxon>Podospora</taxon>
    </lineage>
</organism>
<name>A0AAE1CEA7_9PEZI</name>
<gene>
    <name evidence="3" type="ORF">B0T22DRAFT_481419</name>
</gene>
<proteinExistence type="predicted"/>
<evidence type="ECO:0000256" key="1">
    <source>
        <dbReference type="SAM" id="MobiDB-lite"/>
    </source>
</evidence>
<feature type="compositionally biased region" description="Low complexity" evidence="1">
    <location>
        <begin position="213"/>
        <end position="223"/>
    </location>
</feature>
<reference evidence="3" key="2">
    <citation type="submission" date="2023-06" db="EMBL/GenBank/DDBJ databases">
        <authorList>
            <consortium name="Lawrence Berkeley National Laboratory"/>
            <person name="Haridas S."/>
            <person name="Hensen N."/>
            <person name="Bonometti L."/>
            <person name="Westerberg I."/>
            <person name="Brannstrom I.O."/>
            <person name="Guillou S."/>
            <person name="Cros-Aarteil S."/>
            <person name="Calhoun S."/>
            <person name="Kuo A."/>
            <person name="Mondo S."/>
            <person name="Pangilinan J."/>
            <person name="Riley R."/>
            <person name="Labutti K."/>
            <person name="Andreopoulos B."/>
            <person name="Lipzen A."/>
            <person name="Chen C."/>
            <person name="Yanf M."/>
            <person name="Daum C."/>
            <person name="Ng V."/>
            <person name="Clum A."/>
            <person name="Steindorff A."/>
            <person name="Ohm R."/>
            <person name="Martin F."/>
            <person name="Silar P."/>
            <person name="Natvig D."/>
            <person name="Lalanne C."/>
            <person name="Gautier V."/>
            <person name="Ament-Velasquez S.L."/>
            <person name="Kruys A."/>
            <person name="Hutchinson M.I."/>
            <person name="Powell A.J."/>
            <person name="Barry K."/>
            <person name="Miller A.N."/>
            <person name="Grigoriev I.V."/>
            <person name="Debuchy R."/>
            <person name="Gladieux P."/>
            <person name="Thoren M.H."/>
            <person name="Johannesson H."/>
        </authorList>
    </citation>
    <scope>NUCLEOTIDE SEQUENCE</scope>
    <source>
        <strain evidence="3">CBS 314.62</strain>
    </source>
</reference>
<keyword evidence="4" id="KW-1185">Reference proteome</keyword>
<reference evidence="3" key="1">
    <citation type="journal article" date="2023" name="Mol. Phylogenet. Evol.">
        <title>Genome-scale phylogeny and comparative genomics of the fungal order Sordariales.</title>
        <authorList>
            <person name="Hensen N."/>
            <person name="Bonometti L."/>
            <person name="Westerberg I."/>
            <person name="Brannstrom I.O."/>
            <person name="Guillou S."/>
            <person name="Cros-Aarteil S."/>
            <person name="Calhoun S."/>
            <person name="Haridas S."/>
            <person name="Kuo A."/>
            <person name="Mondo S."/>
            <person name="Pangilinan J."/>
            <person name="Riley R."/>
            <person name="LaButti K."/>
            <person name="Andreopoulos B."/>
            <person name="Lipzen A."/>
            <person name="Chen C."/>
            <person name="Yan M."/>
            <person name="Daum C."/>
            <person name="Ng V."/>
            <person name="Clum A."/>
            <person name="Steindorff A."/>
            <person name="Ohm R.A."/>
            <person name="Martin F."/>
            <person name="Silar P."/>
            <person name="Natvig D.O."/>
            <person name="Lalanne C."/>
            <person name="Gautier V."/>
            <person name="Ament-Velasquez S.L."/>
            <person name="Kruys A."/>
            <person name="Hutchinson M.I."/>
            <person name="Powell A.J."/>
            <person name="Barry K."/>
            <person name="Miller A.N."/>
            <person name="Grigoriev I.V."/>
            <person name="Debuchy R."/>
            <person name="Gladieux P."/>
            <person name="Hiltunen Thoren M."/>
            <person name="Johannesson H."/>
        </authorList>
    </citation>
    <scope>NUCLEOTIDE SEQUENCE</scope>
    <source>
        <strain evidence="3">CBS 314.62</strain>
    </source>
</reference>
<comment type="caution">
    <text evidence="3">The sequence shown here is derived from an EMBL/GenBank/DDBJ whole genome shotgun (WGS) entry which is preliminary data.</text>
</comment>